<keyword evidence="1" id="KW-0175">Coiled coil</keyword>
<feature type="region of interest" description="Disordered" evidence="2">
    <location>
        <begin position="544"/>
        <end position="565"/>
    </location>
</feature>
<dbReference type="EMBL" id="KZ805315">
    <property type="protein sequence ID" value="PVI05253.1"/>
    <property type="molecule type" value="Genomic_DNA"/>
</dbReference>
<protein>
    <submittedName>
        <fullName evidence="3">Uncharacterized protein</fullName>
    </submittedName>
</protein>
<reference evidence="3 4" key="1">
    <citation type="journal article" date="2018" name="Sci. Rep.">
        <title>Comparative genomics provides insights into the lifestyle and reveals functional heterogeneity of dark septate endophytic fungi.</title>
        <authorList>
            <person name="Knapp D.G."/>
            <person name="Nemeth J.B."/>
            <person name="Barry K."/>
            <person name="Hainaut M."/>
            <person name="Henrissat B."/>
            <person name="Johnson J."/>
            <person name="Kuo A."/>
            <person name="Lim J.H.P."/>
            <person name="Lipzen A."/>
            <person name="Nolan M."/>
            <person name="Ohm R.A."/>
            <person name="Tamas L."/>
            <person name="Grigoriev I.V."/>
            <person name="Spatafora J.W."/>
            <person name="Nagy L.G."/>
            <person name="Kovacs G.M."/>
        </authorList>
    </citation>
    <scope>NUCLEOTIDE SEQUENCE [LARGE SCALE GENOMIC DNA]</scope>
    <source>
        <strain evidence="3 4">DSE2036</strain>
    </source>
</reference>
<dbReference type="Proteomes" id="UP000244855">
    <property type="component" value="Unassembled WGS sequence"/>
</dbReference>
<dbReference type="AlphaFoldDB" id="A0A2V1E3X6"/>
<gene>
    <name evidence="3" type="ORF">DM02DRAFT_610854</name>
</gene>
<evidence type="ECO:0000256" key="2">
    <source>
        <dbReference type="SAM" id="MobiDB-lite"/>
    </source>
</evidence>
<evidence type="ECO:0000256" key="1">
    <source>
        <dbReference type="SAM" id="Coils"/>
    </source>
</evidence>
<evidence type="ECO:0000313" key="3">
    <source>
        <dbReference type="EMBL" id="PVI05253.1"/>
    </source>
</evidence>
<feature type="compositionally biased region" description="Polar residues" evidence="2">
    <location>
        <begin position="142"/>
        <end position="158"/>
    </location>
</feature>
<keyword evidence="4" id="KW-1185">Reference proteome</keyword>
<organism evidence="3 4">
    <name type="scientific">Periconia macrospinosa</name>
    <dbReference type="NCBI Taxonomy" id="97972"/>
    <lineage>
        <taxon>Eukaryota</taxon>
        <taxon>Fungi</taxon>
        <taxon>Dikarya</taxon>
        <taxon>Ascomycota</taxon>
        <taxon>Pezizomycotina</taxon>
        <taxon>Dothideomycetes</taxon>
        <taxon>Pleosporomycetidae</taxon>
        <taxon>Pleosporales</taxon>
        <taxon>Massarineae</taxon>
        <taxon>Periconiaceae</taxon>
        <taxon>Periconia</taxon>
    </lineage>
</organism>
<dbReference type="OrthoDB" id="3693677at2759"/>
<feature type="region of interest" description="Disordered" evidence="2">
    <location>
        <begin position="105"/>
        <end position="161"/>
    </location>
</feature>
<name>A0A2V1E3X6_9PLEO</name>
<sequence>MGLLAPLLRPFRRPATSAQSAAPLPTAVQSSINTTDININKHKQKTKAEGRWFQTLRLPLRRTGGVQTVKVTSDHYLGFTPTDSGYASKNSSESNVTAVTLVNPATATSPPTTSASSPTTAASLPAASTSPPASSGSDTPTLVDSSTSAINETSSTKPKSAKDVAALPPVIIAAGTELKRTLGSLVKAAINYECPKAINTINYIKLLQALAVRQFDLNIHWDPPIVWNDQAFLLSQVSGVGQDWIDRFEFAQKLYALTEKQLVHPEDMEDLVNWLFAEDESNLLPSIVGRLVINNLVDEGCLTRAEGNRLAALALTIEEVKDCGQVVERGNMPPQEKASGVFRQLPLLPGEDRTRALLRLSEAAAYCVSEHAGGVWYGLRYRDARTDIKKYIKACEGAEQGYVRPELVKYARTWTEKEKRILQRSQLVMELLDRWDAGKINDFGVIKYTRNSFFQFYHQPRGDQETLAGILYNKVEGSGIDCEEVPRIVALLPCYDKCRALGGQPWIDLKSKLVAELMEHKQINKQLIEEHKAAKKAYKAYIKGPGKKDAAASKKKAAKPFDPYA</sequence>
<feature type="coiled-coil region" evidence="1">
    <location>
        <begin position="510"/>
        <end position="537"/>
    </location>
</feature>
<proteinExistence type="predicted"/>
<evidence type="ECO:0000313" key="4">
    <source>
        <dbReference type="Proteomes" id="UP000244855"/>
    </source>
</evidence>
<feature type="compositionally biased region" description="Low complexity" evidence="2">
    <location>
        <begin position="105"/>
        <end position="141"/>
    </location>
</feature>
<accession>A0A2V1E3X6</accession>